<evidence type="ECO:0000256" key="1">
    <source>
        <dbReference type="ARBA" id="ARBA00001966"/>
    </source>
</evidence>
<protein>
    <recommendedName>
        <fullName evidence="4 13">CRISPR-associated exonuclease Cas4</fullName>
        <ecNumber evidence="3 13">3.1.12.1</ecNumber>
    </recommendedName>
</protein>
<evidence type="ECO:0000256" key="2">
    <source>
        <dbReference type="ARBA" id="ARBA00009189"/>
    </source>
</evidence>
<dbReference type="InterPro" id="IPR011604">
    <property type="entry name" value="PDDEXK-like_dom_sf"/>
</dbReference>
<evidence type="ECO:0000259" key="14">
    <source>
        <dbReference type="Pfam" id="PF01930"/>
    </source>
</evidence>
<keyword evidence="7 13" id="KW-0378">Hydrolase</keyword>
<evidence type="ECO:0000256" key="11">
    <source>
        <dbReference type="ARBA" id="ARBA00023118"/>
    </source>
</evidence>
<comment type="cofactor">
    <cofactor evidence="13">
        <name>Mg(2+)</name>
        <dbReference type="ChEBI" id="CHEBI:18420"/>
    </cofactor>
    <cofactor evidence="13">
        <name>Mn(2+)</name>
        <dbReference type="ChEBI" id="CHEBI:29035"/>
    </cofactor>
    <text evidence="13">Mg(2+) or Mn(2+) required for ssDNA cleavage activity.</text>
</comment>
<comment type="function">
    <text evidence="13">CRISPR (clustered regularly interspaced short palindromic repeat) is an adaptive immune system that provides protection against mobile genetic elements (viruses, transposable elements and conjugative plasmids). CRISPR clusters contain sequences complementary to antecedent mobile elements and target invading nucleic acids. CRISPR clusters are transcribed and processed into CRISPR RNA (crRNA).</text>
</comment>
<dbReference type="GO" id="GO:0051607">
    <property type="term" value="P:defense response to virus"/>
    <property type="evidence" value="ECO:0007669"/>
    <property type="project" value="UniProtKB-KW"/>
</dbReference>
<dbReference type="Gene3D" id="3.90.320.10">
    <property type="match status" value="1"/>
</dbReference>
<dbReference type="Pfam" id="PF01930">
    <property type="entry name" value="Cas_Cas4"/>
    <property type="match status" value="1"/>
</dbReference>
<keyword evidence="6 13" id="KW-0479">Metal-binding</keyword>
<evidence type="ECO:0000256" key="10">
    <source>
        <dbReference type="ARBA" id="ARBA00023014"/>
    </source>
</evidence>
<keyword evidence="8 13" id="KW-0269">Exonuclease</keyword>
<comment type="cofactor">
    <cofactor evidence="1">
        <name>[4Fe-4S] cluster</name>
        <dbReference type="ChEBI" id="CHEBI:49883"/>
    </cofactor>
</comment>
<dbReference type="InterPro" id="IPR013343">
    <property type="entry name" value="CRISPR-assoc_prot_Cas4"/>
</dbReference>
<keyword evidence="5 13" id="KW-0540">Nuclease</keyword>
<evidence type="ECO:0000256" key="5">
    <source>
        <dbReference type="ARBA" id="ARBA00022722"/>
    </source>
</evidence>
<evidence type="ECO:0000256" key="4">
    <source>
        <dbReference type="ARBA" id="ARBA00020049"/>
    </source>
</evidence>
<reference evidence="15 16" key="1">
    <citation type="submission" date="2017-02" db="EMBL/GenBank/DDBJ databases">
        <authorList>
            <person name="Peterson S.W."/>
        </authorList>
    </citation>
    <scope>NUCLEOTIDE SEQUENCE [LARGE SCALE GENOMIC DNA]</scope>
    <source>
        <strain evidence="15 16">ATCC 700135</strain>
    </source>
</reference>
<sequence length="223" mass="25783">MYTEDELLMLSGLQHFKFCPRQWYLIHIEQIWQENELTTLGQILHERVHQPEQSQRRGTTVTLRSVPLASYQLGIYGFSDAIELHPATGTEEVVFTHPKYPGRWEAIPIEYKRGRPKRHNADRLQLCAEAICLEEAYGISIPLGYLFYGEAKHREEVVFSPELREELLATVEAMHEAFRRKSPIPAVYASRCRSCSLFDQCLPKANQFGSASAYLTKHKLFDL</sequence>
<dbReference type="RefSeq" id="WP_078735785.1">
    <property type="nucleotide sequence ID" value="NZ_FUWL01000010.1"/>
</dbReference>
<comment type="cofactor">
    <cofactor evidence="13">
        <name>iron-sulfur cluster</name>
        <dbReference type="ChEBI" id="CHEBI:30408"/>
    </cofactor>
</comment>
<dbReference type="GO" id="GO:0051536">
    <property type="term" value="F:iron-sulfur cluster binding"/>
    <property type="evidence" value="ECO:0007669"/>
    <property type="project" value="UniProtKB-KW"/>
</dbReference>
<evidence type="ECO:0000256" key="9">
    <source>
        <dbReference type="ARBA" id="ARBA00023004"/>
    </source>
</evidence>
<evidence type="ECO:0000256" key="8">
    <source>
        <dbReference type="ARBA" id="ARBA00022839"/>
    </source>
</evidence>
<organism evidence="15 16">
    <name type="scientific">Porphyromonas cangingivalis</name>
    <dbReference type="NCBI Taxonomy" id="36874"/>
    <lineage>
        <taxon>Bacteria</taxon>
        <taxon>Pseudomonadati</taxon>
        <taxon>Bacteroidota</taxon>
        <taxon>Bacteroidia</taxon>
        <taxon>Bacteroidales</taxon>
        <taxon>Porphyromonadaceae</taxon>
        <taxon>Porphyromonas</taxon>
    </lineage>
</organism>
<name>A0A1T4LZF0_PORCN</name>
<dbReference type="GO" id="GO:0046872">
    <property type="term" value="F:metal ion binding"/>
    <property type="evidence" value="ECO:0007669"/>
    <property type="project" value="UniProtKB-KW"/>
</dbReference>
<evidence type="ECO:0000256" key="6">
    <source>
        <dbReference type="ARBA" id="ARBA00022723"/>
    </source>
</evidence>
<dbReference type="PANTHER" id="PTHR36531:SF6">
    <property type="entry name" value="DNA REPLICATION ATP-DEPENDENT HELICASE_NUCLEASE DNA2"/>
    <property type="match status" value="1"/>
</dbReference>
<keyword evidence="9 13" id="KW-0408">Iron</keyword>
<evidence type="ECO:0000256" key="7">
    <source>
        <dbReference type="ARBA" id="ARBA00022801"/>
    </source>
</evidence>
<dbReference type="Proteomes" id="UP000189956">
    <property type="component" value="Unassembled WGS sequence"/>
</dbReference>
<dbReference type="NCBIfam" id="TIGR00372">
    <property type="entry name" value="cas4"/>
    <property type="match status" value="1"/>
</dbReference>
<dbReference type="PANTHER" id="PTHR36531">
    <property type="entry name" value="CRISPR-ASSOCIATED EXONUCLEASE CAS4"/>
    <property type="match status" value="1"/>
</dbReference>
<evidence type="ECO:0000256" key="3">
    <source>
        <dbReference type="ARBA" id="ARBA00012768"/>
    </source>
</evidence>
<dbReference type="InterPro" id="IPR022765">
    <property type="entry name" value="Dna2/Cas4_DUF83"/>
</dbReference>
<proteinExistence type="inferred from homology"/>
<feature type="domain" description="DUF83" evidence="14">
    <location>
        <begin position="106"/>
        <end position="202"/>
    </location>
</feature>
<evidence type="ECO:0000256" key="13">
    <source>
        <dbReference type="RuleBase" id="RU365022"/>
    </source>
</evidence>
<dbReference type="InterPro" id="IPR051827">
    <property type="entry name" value="Cas4_exonuclease"/>
</dbReference>
<evidence type="ECO:0000313" key="15">
    <source>
        <dbReference type="EMBL" id="SJZ60042.1"/>
    </source>
</evidence>
<evidence type="ECO:0000256" key="12">
    <source>
        <dbReference type="ARBA" id="ARBA00023211"/>
    </source>
</evidence>
<evidence type="ECO:0000313" key="16">
    <source>
        <dbReference type="Proteomes" id="UP000189956"/>
    </source>
</evidence>
<comment type="similarity">
    <text evidence="2 13">Belongs to the CRISPR-associated exonuclease Cas4 family.</text>
</comment>
<dbReference type="EC" id="3.1.12.1" evidence="3 13"/>
<keyword evidence="12 13" id="KW-0464">Manganese</keyword>
<dbReference type="AlphaFoldDB" id="A0A1T4LZF0"/>
<keyword evidence="10 13" id="KW-0411">Iron-sulfur</keyword>
<gene>
    <name evidence="15" type="ORF">SAMN02745205_01321</name>
</gene>
<dbReference type="GO" id="GO:0004527">
    <property type="term" value="F:exonuclease activity"/>
    <property type="evidence" value="ECO:0007669"/>
    <property type="project" value="UniProtKB-KW"/>
</dbReference>
<dbReference type="EMBL" id="FUWL01000010">
    <property type="protein sequence ID" value="SJZ60042.1"/>
    <property type="molecule type" value="Genomic_DNA"/>
</dbReference>
<keyword evidence="11 13" id="KW-0051">Antiviral defense</keyword>
<accession>A0A1T4LZF0</accession>